<dbReference type="InterPro" id="IPR002477">
    <property type="entry name" value="Peptidoglycan-bd-like"/>
</dbReference>
<dbReference type="Pfam" id="PF01471">
    <property type="entry name" value="PG_binding_1"/>
    <property type="match status" value="1"/>
</dbReference>
<protein>
    <submittedName>
        <fullName evidence="3">Peptidoglycan hydrolase-like protein with peptidoglycan-binding domain</fullName>
    </submittedName>
</protein>
<sequence>MAGWFVGEHDRVDPKPWDARVPAAFRPLLTPRLRSWHRERGVRTSGSVWHCLKRCFGWWMRARVRVSDPEQIQTVEEFIAALQRLRVDSGLTYRQLERRAHLHGEVLPYSTAFHALNRDRLPRPELLETIVRACGGDAEQTARWQAAWQRVRNPSVEGGNSPPGPSSEPHELPAATSRSSSPSRIPRWLRLGGLITALAVVAVADSSLSPTLAQLVSTTALHHPCTTVVSLGAYGSCVQWIQERLQSRSMELPADAGFGPYTRMRLTAFQVAARLPPTGLGDKRTIQALLADGPPQLTWTRPQVKERLRRVFPPAAAHRAQKLVWCMSAGDPLWITGPDVNGVRRWGLFQYTDLQLFSLRATPSDALTPEWNIEEAYRLWQRSGSFAHWKCPGSDVLGSPAQIFR</sequence>
<keyword evidence="4" id="KW-1185">Reference proteome</keyword>
<dbReference type="EMBL" id="JACHIN010000016">
    <property type="protein sequence ID" value="MBB5083175.1"/>
    <property type="molecule type" value="Genomic_DNA"/>
</dbReference>
<dbReference type="GO" id="GO:0016787">
    <property type="term" value="F:hydrolase activity"/>
    <property type="evidence" value="ECO:0007669"/>
    <property type="project" value="UniProtKB-KW"/>
</dbReference>
<dbReference type="Proteomes" id="UP000568380">
    <property type="component" value="Unassembled WGS sequence"/>
</dbReference>
<organism evidence="3 4">
    <name type="scientific">Nonomuraea endophytica</name>
    <dbReference type="NCBI Taxonomy" id="714136"/>
    <lineage>
        <taxon>Bacteria</taxon>
        <taxon>Bacillati</taxon>
        <taxon>Actinomycetota</taxon>
        <taxon>Actinomycetes</taxon>
        <taxon>Streptosporangiales</taxon>
        <taxon>Streptosporangiaceae</taxon>
        <taxon>Nonomuraea</taxon>
    </lineage>
</organism>
<name>A0A7W8ABM2_9ACTN</name>
<evidence type="ECO:0000313" key="4">
    <source>
        <dbReference type="Proteomes" id="UP000568380"/>
    </source>
</evidence>
<feature type="domain" description="Peptidoglycan binding-like" evidence="2">
    <location>
        <begin position="238"/>
        <end position="289"/>
    </location>
</feature>
<evidence type="ECO:0000259" key="2">
    <source>
        <dbReference type="Pfam" id="PF01471"/>
    </source>
</evidence>
<feature type="region of interest" description="Disordered" evidence="1">
    <location>
        <begin position="153"/>
        <end position="183"/>
    </location>
</feature>
<gene>
    <name evidence="3" type="ORF">HNR40_008678</name>
</gene>
<comment type="caution">
    <text evidence="3">The sequence shown here is derived from an EMBL/GenBank/DDBJ whole genome shotgun (WGS) entry which is preliminary data.</text>
</comment>
<accession>A0A7W8ABM2</accession>
<reference evidence="3 4" key="1">
    <citation type="submission" date="2020-08" db="EMBL/GenBank/DDBJ databases">
        <title>Genomic Encyclopedia of Type Strains, Phase IV (KMG-IV): sequencing the most valuable type-strain genomes for metagenomic binning, comparative biology and taxonomic classification.</title>
        <authorList>
            <person name="Goeker M."/>
        </authorList>
    </citation>
    <scope>NUCLEOTIDE SEQUENCE [LARGE SCALE GENOMIC DNA]</scope>
    <source>
        <strain evidence="3 4">DSM 45385</strain>
    </source>
</reference>
<dbReference type="InterPro" id="IPR036366">
    <property type="entry name" value="PGBDSf"/>
</dbReference>
<dbReference type="InterPro" id="IPR036365">
    <property type="entry name" value="PGBD-like_sf"/>
</dbReference>
<evidence type="ECO:0000313" key="3">
    <source>
        <dbReference type="EMBL" id="MBB5083175.1"/>
    </source>
</evidence>
<dbReference type="Gene3D" id="1.10.101.10">
    <property type="entry name" value="PGBD-like superfamily/PGBD"/>
    <property type="match status" value="1"/>
</dbReference>
<dbReference type="SUPFAM" id="SSF47090">
    <property type="entry name" value="PGBD-like"/>
    <property type="match status" value="1"/>
</dbReference>
<evidence type="ECO:0000256" key="1">
    <source>
        <dbReference type="SAM" id="MobiDB-lite"/>
    </source>
</evidence>
<keyword evidence="3" id="KW-0378">Hydrolase</keyword>
<proteinExistence type="predicted"/>
<dbReference type="AlphaFoldDB" id="A0A7W8ABM2"/>